<evidence type="ECO:0000313" key="1">
    <source>
        <dbReference type="EMBL" id="GFH31494.1"/>
    </source>
</evidence>
<keyword evidence="1" id="KW-0808">Transferase</keyword>
<name>A0A6A0AHJ1_HAELA</name>
<proteinExistence type="predicted"/>
<protein>
    <submittedName>
        <fullName evidence="1">Acetylglucosaminyltransferase</fullName>
    </submittedName>
</protein>
<dbReference type="GO" id="GO:0016740">
    <property type="term" value="F:transferase activity"/>
    <property type="evidence" value="ECO:0007669"/>
    <property type="project" value="UniProtKB-KW"/>
</dbReference>
<gene>
    <name evidence="1" type="ORF">HaLaN_30554</name>
</gene>
<dbReference type="AlphaFoldDB" id="A0A6A0AHJ1"/>
<organism evidence="1 2">
    <name type="scientific">Haematococcus lacustris</name>
    <name type="common">Green alga</name>
    <name type="synonym">Haematococcus pluvialis</name>
    <dbReference type="NCBI Taxonomy" id="44745"/>
    <lineage>
        <taxon>Eukaryota</taxon>
        <taxon>Viridiplantae</taxon>
        <taxon>Chlorophyta</taxon>
        <taxon>core chlorophytes</taxon>
        <taxon>Chlorophyceae</taxon>
        <taxon>CS clade</taxon>
        <taxon>Chlamydomonadales</taxon>
        <taxon>Haematococcaceae</taxon>
        <taxon>Haematococcus</taxon>
    </lineage>
</organism>
<dbReference type="Proteomes" id="UP000485058">
    <property type="component" value="Unassembled WGS sequence"/>
</dbReference>
<reference evidence="1 2" key="1">
    <citation type="submission" date="2020-02" db="EMBL/GenBank/DDBJ databases">
        <title>Draft genome sequence of Haematococcus lacustris strain NIES-144.</title>
        <authorList>
            <person name="Morimoto D."/>
            <person name="Nakagawa S."/>
            <person name="Yoshida T."/>
            <person name="Sawayama S."/>
        </authorList>
    </citation>
    <scope>NUCLEOTIDE SEQUENCE [LARGE SCALE GENOMIC DNA]</scope>
    <source>
        <strain evidence="1 2">NIES-144</strain>
    </source>
</reference>
<accession>A0A6A0AHJ1</accession>
<evidence type="ECO:0000313" key="2">
    <source>
        <dbReference type="Proteomes" id="UP000485058"/>
    </source>
</evidence>
<sequence length="82" mass="9150">MEMKPTDDEARAALYNMGCVLVKQKQWAPAAACVVKAINDYGLKLSVALQDADLKELRDRREWVDALMEVKGGLSRNAKIDL</sequence>
<keyword evidence="2" id="KW-1185">Reference proteome</keyword>
<feature type="non-terminal residue" evidence="1">
    <location>
        <position position="1"/>
    </location>
</feature>
<feature type="non-terminal residue" evidence="1">
    <location>
        <position position="82"/>
    </location>
</feature>
<comment type="caution">
    <text evidence="1">The sequence shown here is derived from an EMBL/GenBank/DDBJ whole genome shotgun (WGS) entry which is preliminary data.</text>
</comment>
<dbReference type="EMBL" id="BLLF01005675">
    <property type="protein sequence ID" value="GFH31494.1"/>
    <property type="molecule type" value="Genomic_DNA"/>
</dbReference>